<keyword evidence="3 5" id="KW-0195">Cyclin</keyword>
<feature type="domain" description="Cyclin-like" evidence="7">
    <location>
        <begin position="274"/>
        <end position="358"/>
    </location>
</feature>
<evidence type="ECO:0000256" key="3">
    <source>
        <dbReference type="ARBA" id="ARBA00023127"/>
    </source>
</evidence>
<dbReference type="CDD" id="cd20567">
    <property type="entry name" value="CYCLIN_AtCycB-like_rpt1"/>
    <property type="match status" value="1"/>
</dbReference>
<reference evidence="9 10" key="1">
    <citation type="journal article" date="2024" name="Nat. Commun.">
        <title>Phylogenomics reveals the evolutionary origins of lichenization in chlorophyte algae.</title>
        <authorList>
            <person name="Puginier C."/>
            <person name="Libourel C."/>
            <person name="Otte J."/>
            <person name="Skaloud P."/>
            <person name="Haon M."/>
            <person name="Grisel S."/>
            <person name="Petersen M."/>
            <person name="Berrin J.G."/>
            <person name="Delaux P.M."/>
            <person name="Dal Grande F."/>
            <person name="Keller J."/>
        </authorList>
    </citation>
    <scope>NUCLEOTIDE SEQUENCE [LARGE SCALE GENOMIC DNA]</scope>
    <source>
        <strain evidence="9 10">SAG 216-7</strain>
    </source>
</reference>
<gene>
    <name evidence="9" type="ORF">WJX75_000381</name>
</gene>
<feature type="region of interest" description="Disordered" evidence="6">
    <location>
        <begin position="49"/>
        <end position="73"/>
    </location>
</feature>
<name>A0ABR2YPS5_9CHLO</name>
<dbReference type="Gene3D" id="1.10.472.10">
    <property type="entry name" value="Cyclin-like"/>
    <property type="match status" value="2"/>
</dbReference>
<keyword evidence="10" id="KW-1185">Reference proteome</keyword>
<evidence type="ECO:0000256" key="1">
    <source>
        <dbReference type="ARBA" id="ARBA00006955"/>
    </source>
</evidence>
<evidence type="ECO:0000256" key="4">
    <source>
        <dbReference type="ARBA" id="ARBA00023306"/>
    </source>
</evidence>
<dbReference type="InterPro" id="IPR013763">
    <property type="entry name" value="Cyclin-like_dom"/>
</dbReference>
<evidence type="ECO:0000259" key="8">
    <source>
        <dbReference type="SMART" id="SM01332"/>
    </source>
</evidence>
<dbReference type="Pfam" id="PF02984">
    <property type="entry name" value="Cyclin_C"/>
    <property type="match status" value="1"/>
</dbReference>
<feature type="compositionally biased region" description="Basic and acidic residues" evidence="6">
    <location>
        <begin position="57"/>
        <end position="69"/>
    </location>
</feature>
<comment type="caution">
    <text evidence="9">The sequence shown here is derived from an EMBL/GenBank/DDBJ whole genome shotgun (WGS) entry which is preliminary data.</text>
</comment>
<dbReference type="EMBL" id="JALJOT010000007">
    <property type="protein sequence ID" value="KAK9908610.1"/>
    <property type="molecule type" value="Genomic_DNA"/>
</dbReference>
<sequence length="398" mass="44160">MAFARPAQVSDENAREVRAAAPAKGVQAPQQPAQRRALGDIGNLVGPFNSRCNVGKENGKKPAGDKPERVQVQNHAGPLTRRAAAAAGVVVDGKGGWATTKSRSEAAAAVTESKQQPPQSPMPDIDSEDKGNELAASEYVADIFSYYKRVEPQFRVSPTYMSRQTDINDNMRAILIDWLVEVHYKFRLMPETLFLTTNIIDRFLECKRVSRRNLQLVGVTAMLVASKYEEIWAPEVKDFVYISDEAYSREQILEMEKIMLNTLRFNLTVPTPFSFLSRFLKAAGASKENQVAAYATYLVELAMLDYGMLKYSYSMLAAAAVFTANKALARSPEFPHSLKRHAGFTEDGVLPCAIALGELHRSAPSATLRTIYKKYSHTQYHRVSIMQVPAVLPDSTAF</sequence>
<dbReference type="InterPro" id="IPR006671">
    <property type="entry name" value="Cyclin_N"/>
</dbReference>
<dbReference type="InterPro" id="IPR036915">
    <property type="entry name" value="Cyclin-like_sf"/>
</dbReference>
<keyword evidence="2" id="KW-0132">Cell division</keyword>
<evidence type="ECO:0000256" key="6">
    <source>
        <dbReference type="SAM" id="MobiDB-lite"/>
    </source>
</evidence>
<dbReference type="InterPro" id="IPR046965">
    <property type="entry name" value="Cyclin_A/B-like"/>
</dbReference>
<protein>
    <recommendedName>
        <fullName evidence="11">Cyclin N-terminal domain-containing protein</fullName>
    </recommendedName>
</protein>
<proteinExistence type="inferred from homology"/>
<organism evidence="9 10">
    <name type="scientific">Coccomyxa subellipsoidea</name>
    <dbReference type="NCBI Taxonomy" id="248742"/>
    <lineage>
        <taxon>Eukaryota</taxon>
        <taxon>Viridiplantae</taxon>
        <taxon>Chlorophyta</taxon>
        <taxon>core chlorophytes</taxon>
        <taxon>Trebouxiophyceae</taxon>
        <taxon>Trebouxiophyceae incertae sedis</taxon>
        <taxon>Coccomyxaceae</taxon>
        <taxon>Coccomyxa</taxon>
    </lineage>
</organism>
<dbReference type="Proteomes" id="UP001491310">
    <property type="component" value="Unassembled WGS sequence"/>
</dbReference>
<dbReference type="PANTHER" id="PTHR10177">
    <property type="entry name" value="CYCLINS"/>
    <property type="match status" value="1"/>
</dbReference>
<dbReference type="Pfam" id="PF00134">
    <property type="entry name" value="Cyclin_N"/>
    <property type="match status" value="1"/>
</dbReference>
<dbReference type="SMART" id="SM00385">
    <property type="entry name" value="CYCLIN"/>
    <property type="match status" value="2"/>
</dbReference>
<comment type="similarity">
    <text evidence="1">Belongs to the cyclin family. Cyclin AB subfamily.</text>
</comment>
<evidence type="ECO:0008006" key="11">
    <source>
        <dbReference type="Google" id="ProtNLM"/>
    </source>
</evidence>
<dbReference type="SUPFAM" id="SSF47954">
    <property type="entry name" value="Cyclin-like"/>
    <property type="match status" value="2"/>
</dbReference>
<dbReference type="PIRSF" id="PIRSF001771">
    <property type="entry name" value="Cyclin_A_B_D_E"/>
    <property type="match status" value="1"/>
</dbReference>
<keyword evidence="4" id="KW-0131">Cell cycle</keyword>
<evidence type="ECO:0000256" key="2">
    <source>
        <dbReference type="ARBA" id="ARBA00022618"/>
    </source>
</evidence>
<evidence type="ECO:0000313" key="10">
    <source>
        <dbReference type="Proteomes" id="UP001491310"/>
    </source>
</evidence>
<feature type="region of interest" description="Disordered" evidence="6">
    <location>
        <begin position="100"/>
        <end position="130"/>
    </location>
</feature>
<feature type="domain" description="Cyclin-like" evidence="7">
    <location>
        <begin position="177"/>
        <end position="261"/>
    </location>
</feature>
<dbReference type="InterPro" id="IPR039361">
    <property type="entry name" value="Cyclin"/>
</dbReference>
<evidence type="ECO:0000256" key="5">
    <source>
        <dbReference type="RuleBase" id="RU000383"/>
    </source>
</evidence>
<accession>A0ABR2YPS5</accession>
<dbReference type="InterPro" id="IPR004367">
    <property type="entry name" value="Cyclin_C-dom"/>
</dbReference>
<dbReference type="SMART" id="SM01332">
    <property type="entry name" value="Cyclin_C"/>
    <property type="match status" value="1"/>
</dbReference>
<feature type="domain" description="Cyclin C-terminal" evidence="8">
    <location>
        <begin position="270"/>
        <end position="389"/>
    </location>
</feature>
<evidence type="ECO:0000259" key="7">
    <source>
        <dbReference type="SMART" id="SM00385"/>
    </source>
</evidence>
<evidence type="ECO:0000313" key="9">
    <source>
        <dbReference type="EMBL" id="KAK9908610.1"/>
    </source>
</evidence>
<feature type="region of interest" description="Disordered" evidence="6">
    <location>
        <begin position="1"/>
        <end position="34"/>
    </location>
</feature>